<evidence type="ECO:0000256" key="1">
    <source>
        <dbReference type="SAM" id="SignalP"/>
    </source>
</evidence>
<keyword evidence="1" id="KW-0732">Signal</keyword>
<name>A0A0A9A993_ARUDO</name>
<reference evidence="2" key="2">
    <citation type="journal article" date="2015" name="Data Brief">
        <title>Shoot transcriptome of the giant reed, Arundo donax.</title>
        <authorList>
            <person name="Barrero R.A."/>
            <person name="Guerrero F.D."/>
            <person name="Moolhuijzen P."/>
            <person name="Goolsby J.A."/>
            <person name="Tidwell J."/>
            <person name="Bellgard S.E."/>
            <person name="Bellgard M.I."/>
        </authorList>
    </citation>
    <scope>NUCLEOTIDE SEQUENCE</scope>
    <source>
        <tissue evidence="2">Shoot tissue taken approximately 20 cm above the soil surface</tissue>
    </source>
</reference>
<accession>A0A0A9A993</accession>
<evidence type="ECO:0008006" key="3">
    <source>
        <dbReference type="Google" id="ProtNLM"/>
    </source>
</evidence>
<proteinExistence type="predicted"/>
<protein>
    <recommendedName>
        <fullName evidence="3">Secreted protein</fullName>
    </recommendedName>
</protein>
<reference evidence="2" key="1">
    <citation type="submission" date="2014-09" db="EMBL/GenBank/DDBJ databases">
        <authorList>
            <person name="Magalhaes I.L.F."/>
            <person name="Oliveira U."/>
            <person name="Santos F.R."/>
            <person name="Vidigal T.H.D.A."/>
            <person name="Brescovit A.D."/>
            <person name="Santos A.J."/>
        </authorList>
    </citation>
    <scope>NUCLEOTIDE SEQUENCE</scope>
    <source>
        <tissue evidence="2">Shoot tissue taken approximately 20 cm above the soil surface</tissue>
    </source>
</reference>
<feature type="chain" id="PRO_5002043815" description="Secreted protein" evidence="1">
    <location>
        <begin position="24"/>
        <end position="65"/>
    </location>
</feature>
<dbReference type="EMBL" id="GBRH01252330">
    <property type="protein sequence ID" value="JAD45565.1"/>
    <property type="molecule type" value="Transcribed_RNA"/>
</dbReference>
<organism evidence="2">
    <name type="scientific">Arundo donax</name>
    <name type="common">Giant reed</name>
    <name type="synonym">Donax arundinaceus</name>
    <dbReference type="NCBI Taxonomy" id="35708"/>
    <lineage>
        <taxon>Eukaryota</taxon>
        <taxon>Viridiplantae</taxon>
        <taxon>Streptophyta</taxon>
        <taxon>Embryophyta</taxon>
        <taxon>Tracheophyta</taxon>
        <taxon>Spermatophyta</taxon>
        <taxon>Magnoliopsida</taxon>
        <taxon>Liliopsida</taxon>
        <taxon>Poales</taxon>
        <taxon>Poaceae</taxon>
        <taxon>PACMAD clade</taxon>
        <taxon>Arundinoideae</taxon>
        <taxon>Arundineae</taxon>
        <taxon>Arundo</taxon>
    </lineage>
</organism>
<sequence length="65" mass="7639">MRAIFYHWGSFLFLLSLLDVTFCQSIESHFLVLYVYSCSAFFRVNGNTCAIQNAVFDPTYTRIWN</sequence>
<feature type="signal peptide" evidence="1">
    <location>
        <begin position="1"/>
        <end position="23"/>
    </location>
</feature>
<dbReference type="AlphaFoldDB" id="A0A0A9A993"/>
<evidence type="ECO:0000313" key="2">
    <source>
        <dbReference type="EMBL" id="JAD45565.1"/>
    </source>
</evidence>